<gene>
    <name evidence="2" type="ORF">U9M48_030779</name>
</gene>
<evidence type="ECO:0000313" key="2">
    <source>
        <dbReference type="EMBL" id="WVZ83651.1"/>
    </source>
</evidence>
<reference evidence="2 3" key="1">
    <citation type="submission" date="2024-02" db="EMBL/GenBank/DDBJ databases">
        <title>High-quality chromosome-scale genome assembly of Pensacola bahiagrass (Paspalum notatum Flugge var. saurae).</title>
        <authorList>
            <person name="Vega J.M."/>
            <person name="Podio M."/>
            <person name="Orjuela J."/>
            <person name="Siena L.A."/>
            <person name="Pessino S.C."/>
            <person name="Combes M.C."/>
            <person name="Mariac C."/>
            <person name="Albertini E."/>
            <person name="Pupilli F."/>
            <person name="Ortiz J.P.A."/>
            <person name="Leblanc O."/>
        </authorList>
    </citation>
    <scope>NUCLEOTIDE SEQUENCE [LARGE SCALE GENOMIC DNA]</scope>
    <source>
        <strain evidence="2">R1</strain>
        <tissue evidence="2">Leaf</tissue>
    </source>
</reference>
<keyword evidence="3" id="KW-1185">Reference proteome</keyword>
<evidence type="ECO:0000313" key="3">
    <source>
        <dbReference type="Proteomes" id="UP001341281"/>
    </source>
</evidence>
<accession>A0AAQ3X3N0</accession>
<dbReference type="AlphaFoldDB" id="A0AAQ3X3N0"/>
<evidence type="ECO:0000256" key="1">
    <source>
        <dbReference type="SAM" id="MobiDB-lite"/>
    </source>
</evidence>
<dbReference type="Proteomes" id="UP001341281">
    <property type="component" value="Chromosome 07"/>
</dbReference>
<sequence>MSEREASPRGPGAAWDAAHLGARSRIKALSAAASPPPRSFAHRFREAHLSGGVQQECRSTTPASFDWRYCLRGLQLGRTLGVSFAGRAGERAALVTTPRTSGAPRVASQVAAMGVGETAIVAVVQDSGQPAPASPMSPPPPSETIDTPIEKTEARATLPTSKHSSARKRLCLAEEPEDKAAHADTKAQKKGAAAVDHEIIKVTPCLLCFSMMAALLRGADE</sequence>
<feature type="compositionally biased region" description="Pro residues" evidence="1">
    <location>
        <begin position="132"/>
        <end position="142"/>
    </location>
</feature>
<dbReference type="EMBL" id="CP144751">
    <property type="protein sequence ID" value="WVZ83651.1"/>
    <property type="molecule type" value="Genomic_DNA"/>
</dbReference>
<proteinExistence type="predicted"/>
<protein>
    <submittedName>
        <fullName evidence="2">Uncharacterized protein</fullName>
    </submittedName>
</protein>
<name>A0AAQ3X3N0_PASNO</name>
<organism evidence="2 3">
    <name type="scientific">Paspalum notatum var. saurae</name>
    <dbReference type="NCBI Taxonomy" id="547442"/>
    <lineage>
        <taxon>Eukaryota</taxon>
        <taxon>Viridiplantae</taxon>
        <taxon>Streptophyta</taxon>
        <taxon>Embryophyta</taxon>
        <taxon>Tracheophyta</taxon>
        <taxon>Spermatophyta</taxon>
        <taxon>Magnoliopsida</taxon>
        <taxon>Liliopsida</taxon>
        <taxon>Poales</taxon>
        <taxon>Poaceae</taxon>
        <taxon>PACMAD clade</taxon>
        <taxon>Panicoideae</taxon>
        <taxon>Andropogonodae</taxon>
        <taxon>Paspaleae</taxon>
        <taxon>Paspalinae</taxon>
        <taxon>Paspalum</taxon>
    </lineage>
</organism>
<feature type="region of interest" description="Disordered" evidence="1">
    <location>
        <begin position="128"/>
        <end position="147"/>
    </location>
</feature>
<feature type="non-terminal residue" evidence="2">
    <location>
        <position position="1"/>
    </location>
</feature>